<organism evidence="1 2">
    <name type="scientific">Phytophthora cactorum</name>
    <dbReference type="NCBI Taxonomy" id="29920"/>
    <lineage>
        <taxon>Eukaryota</taxon>
        <taxon>Sar</taxon>
        <taxon>Stramenopiles</taxon>
        <taxon>Oomycota</taxon>
        <taxon>Peronosporomycetes</taxon>
        <taxon>Peronosporales</taxon>
        <taxon>Peronosporaceae</taxon>
        <taxon>Phytophthora</taxon>
    </lineage>
</organism>
<gene>
    <name evidence="1" type="ORF">PC117_g4383</name>
</gene>
<comment type="caution">
    <text evidence="1">The sequence shown here is derived from an EMBL/GenBank/DDBJ whole genome shotgun (WGS) entry which is preliminary data.</text>
</comment>
<accession>A0A8T1EBH2</accession>
<dbReference type="Proteomes" id="UP000736787">
    <property type="component" value="Unassembled WGS sequence"/>
</dbReference>
<dbReference type="AlphaFoldDB" id="A0A8T1EBH2"/>
<name>A0A8T1EBH2_9STRA</name>
<sequence length="120" mass="13117">MLYTSRRTVFASHPNAIAAQNAIKPNPILEAESQMTEGFLDAPVQAQSNNAAVDEIQLLKQTTPAACTSAIAVQNAKSSERDQRCNPAFPEGVVVATTDPNELQMSRMSRLRRRMSSRIS</sequence>
<evidence type="ECO:0000313" key="2">
    <source>
        <dbReference type="Proteomes" id="UP000736787"/>
    </source>
</evidence>
<proteinExistence type="predicted"/>
<dbReference type="EMBL" id="RCMK01000069">
    <property type="protein sequence ID" value="KAG2950494.1"/>
    <property type="molecule type" value="Genomic_DNA"/>
</dbReference>
<evidence type="ECO:0000313" key="1">
    <source>
        <dbReference type="EMBL" id="KAG2950494.1"/>
    </source>
</evidence>
<dbReference type="VEuPathDB" id="FungiDB:PC110_g2752"/>
<reference evidence="1" key="1">
    <citation type="submission" date="2018-10" db="EMBL/GenBank/DDBJ databases">
        <title>Effector identification in a new, highly contiguous assembly of the strawberry crown rot pathogen Phytophthora cactorum.</title>
        <authorList>
            <person name="Armitage A.D."/>
            <person name="Nellist C.F."/>
            <person name="Bates H."/>
            <person name="Vickerstaff R.J."/>
            <person name="Harrison R.J."/>
        </authorList>
    </citation>
    <scope>NUCLEOTIDE SEQUENCE</scope>
    <source>
        <strain evidence="1">4040</strain>
    </source>
</reference>
<protein>
    <submittedName>
        <fullName evidence="1">Uncharacterized protein</fullName>
    </submittedName>
</protein>